<protein>
    <submittedName>
        <fullName evidence="2">Uncharacterized protein</fullName>
    </submittedName>
</protein>
<reference evidence="2" key="2">
    <citation type="submission" date="2020-11" db="EMBL/GenBank/DDBJ databases">
        <authorList>
            <person name="McCartney M.A."/>
            <person name="Auch B."/>
            <person name="Kono T."/>
            <person name="Mallez S."/>
            <person name="Becker A."/>
            <person name="Gohl D.M."/>
            <person name="Silverstein K.A.T."/>
            <person name="Koren S."/>
            <person name="Bechman K.B."/>
            <person name="Herman A."/>
            <person name="Abrahante J.E."/>
            <person name="Garbe J."/>
        </authorList>
    </citation>
    <scope>NUCLEOTIDE SEQUENCE</scope>
    <source>
        <strain evidence="2">Duluth1</strain>
        <tissue evidence="2">Whole animal</tissue>
    </source>
</reference>
<keyword evidence="1" id="KW-0732">Signal</keyword>
<sequence length="68" mass="7567">MNKIYLVQLLVGCFALMTMPQVIEGEFVCVCKDTCDDCFPEDHGKCPVGEGGQGRHCCLELGQIDEWI</sequence>
<reference evidence="2" key="1">
    <citation type="journal article" date="2019" name="bioRxiv">
        <title>The Genome of the Zebra Mussel, Dreissena polymorpha: A Resource for Invasive Species Research.</title>
        <authorList>
            <person name="McCartney M.A."/>
            <person name="Auch B."/>
            <person name="Kono T."/>
            <person name="Mallez S."/>
            <person name="Zhang Y."/>
            <person name="Obille A."/>
            <person name="Becker A."/>
            <person name="Abrahante J.E."/>
            <person name="Garbe J."/>
            <person name="Badalamenti J.P."/>
            <person name="Herman A."/>
            <person name="Mangelson H."/>
            <person name="Liachko I."/>
            <person name="Sullivan S."/>
            <person name="Sone E.D."/>
            <person name="Koren S."/>
            <person name="Silverstein K.A.T."/>
            <person name="Beckman K.B."/>
            <person name="Gohl D.M."/>
        </authorList>
    </citation>
    <scope>NUCLEOTIDE SEQUENCE</scope>
    <source>
        <strain evidence="2">Duluth1</strain>
        <tissue evidence="2">Whole animal</tissue>
    </source>
</reference>
<feature type="chain" id="PRO_5038693945" evidence="1">
    <location>
        <begin position="26"/>
        <end position="68"/>
    </location>
</feature>
<dbReference type="AlphaFoldDB" id="A0A9D4IDH6"/>
<dbReference type="EMBL" id="JAIWYP010000009">
    <property type="protein sequence ID" value="KAH3771321.1"/>
    <property type="molecule type" value="Genomic_DNA"/>
</dbReference>
<proteinExistence type="predicted"/>
<accession>A0A9D4IDH6</accession>
<feature type="signal peptide" evidence="1">
    <location>
        <begin position="1"/>
        <end position="25"/>
    </location>
</feature>
<name>A0A9D4IDH6_DREPO</name>
<organism evidence="2 3">
    <name type="scientific">Dreissena polymorpha</name>
    <name type="common">Zebra mussel</name>
    <name type="synonym">Mytilus polymorpha</name>
    <dbReference type="NCBI Taxonomy" id="45954"/>
    <lineage>
        <taxon>Eukaryota</taxon>
        <taxon>Metazoa</taxon>
        <taxon>Spiralia</taxon>
        <taxon>Lophotrochozoa</taxon>
        <taxon>Mollusca</taxon>
        <taxon>Bivalvia</taxon>
        <taxon>Autobranchia</taxon>
        <taxon>Heteroconchia</taxon>
        <taxon>Euheterodonta</taxon>
        <taxon>Imparidentia</taxon>
        <taxon>Neoheterodontei</taxon>
        <taxon>Myida</taxon>
        <taxon>Dreissenoidea</taxon>
        <taxon>Dreissenidae</taxon>
        <taxon>Dreissena</taxon>
    </lineage>
</organism>
<keyword evidence="3" id="KW-1185">Reference proteome</keyword>
<evidence type="ECO:0000313" key="2">
    <source>
        <dbReference type="EMBL" id="KAH3771321.1"/>
    </source>
</evidence>
<evidence type="ECO:0000256" key="1">
    <source>
        <dbReference type="SAM" id="SignalP"/>
    </source>
</evidence>
<evidence type="ECO:0000313" key="3">
    <source>
        <dbReference type="Proteomes" id="UP000828390"/>
    </source>
</evidence>
<comment type="caution">
    <text evidence="2">The sequence shown here is derived from an EMBL/GenBank/DDBJ whole genome shotgun (WGS) entry which is preliminary data.</text>
</comment>
<dbReference type="Proteomes" id="UP000828390">
    <property type="component" value="Unassembled WGS sequence"/>
</dbReference>
<gene>
    <name evidence="2" type="ORF">DPMN_172635</name>
</gene>